<proteinExistence type="predicted"/>
<protein>
    <submittedName>
        <fullName evidence="1">Uncharacterized protein</fullName>
    </submittedName>
</protein>
<comment type="caution">
    <text evidence="1">The sequence shown here is derived from an EMBL/GenBank/DDBJ whole genome shotgun (WGS) entry which is preliminary data.</text>
</comment>
<evidence type="ECO:0000313" key="2">
    <source>
        <dbReference type="Proteomes" id="UP000578531"/>
    </source>
</evidence>
<organism evidence="1 2">
    <name type="scientific">Letharia columbiana</name>
    <dbReference type="NCBI Taxonomy" id="112416"/>
    <lineage>
        <taxon>Eukaryota</taxon>
        <taxon>Fungi</taxon>
        <taxon>Dikarya</taxon>
        <taxon>Ascomycota</taxon>
        <taxon>Pezizomycotina</taxon>
        <taxon>Lecanoromycetes</taxon>
        <taxon>OSLEUM clade</taxon>
        <taxon>Lecanoromycetidae</taxon>
        <taxon>Lecanorales</taxon>
        <taxon>Lecanorineae</taxon>
        <taxon>Parmeliaceae</taxon>
        <taxon>Letharia</taxon>
    </lineage>
</organism>
<gene>
    <name evidence="1" type="ORF">HO173_004608</name>
</gene>
<evidence type="ECO:0000313" key="1">
    <source>
        <dbReference type="EMBL" id="KAF6237140.1"/>
    </source>
</evidence>
<name>A0A8H6FYH4_9LECA</name>
<dbReference type="OrthoDB" id="2151982at2759"/>
<dbReference type="EMBL" id="JACCJC010000015">
    <property type="protein sequence ID" value="KAF6237140.1"/>
    <property type="molecule type" value="Genomic_DNA"/>
</dbReference>
<keyword evidence="2" id="KW-1185">Reference proteome</keyword>
<accession>A0A8H6FYH4</accession>
<dbReference type="RefSeq" id="XP_037166468.1">
    <property type="nucleotide sequence ID" value="XM_037306530.1"/>
</dbReference>
<dbReference type="GeneID" id="59286272"/>
<dbReference type="Proteomes" id="UP000578531">
    <property type="component" value="Unassembled WGS sequence"/>
</dbReference>
<dbReference type="AlphaFoldDB" id="A0A8H6FYH4"/>
<sequence length="162" mass="18305">MKHLASLLPPDPALTLSIGSGTGLLEALLLHQRPTLELKAVEVPTINNKYMPINRIEIVDGYRDLCSLAADASAWMYVYPRDARLLQKYVQAFGDQKCELIIWIGPRGDFPEPEDEFFGEMWIKEDFKECGLKDYETMALWRRLPLEKAGSKATEDDASANS</sequence>
<reference evidence="1 2" key="1">
    <citation type="journal article" date="2020" name="Genomics">
        <title>Complete, high-quality genomes from long-read metagenomic sequencing of two wolf lichen thalli reveals enigmatic genome architecture.</title>
        <authorList>
            <person name="McKenzie S.K."/>
            <person name="Walston R.F."/>
            <person name="Allen J.L."/>
        </authorList>
    </citation>
    <scope>NUCLEOTIDE SEQUENCE [LARGE SCALE GENOMIC DNA]</scope>
    <source>
        <strain evidence="1">WasteWater2</strain>
    </source>
</reference>